<dbReference type="GO" id="GO:0005975">
    <property type="term" value="P:carbohydrate metabolic process"/>
    <property type="evidence" value="ECO:0007669"/>
    <property type="project" value="InterPro"/>
</dbReference>
<feature type="domain" description="Glycoside hydrolase family 20 catalytic" evidence="8">
    <location>
        <begin position="345"/>
        <end position="486"/>
    </location>
</feature>
<dbReference type="Gene3D" id="3.20.20.80">
    <property type="entry name" value="Glycosidases"/>
    <property type="match status" value="1"/>
</dbReference>
<dbReference type="EC" id="3.2.1.52" evidence="3"/>
<dbReference type="PRINTS" id="PR00738">
    <property type="entry name" value="GLHYDRLASE20"/>
</dbReference>
<protein>
    <recommendedName>
        <fullName evidence="3">beta-N-acetylhexosaminidase</fullName>
        <ecNumber evidence="3">3.2.1.52</ecNumber>
    </recommendedName>
</protein>
<organism evidence="10 11">
    <name type="scientific">Actinoplanes italicus</name>
    <dbReference type="NCBI Taxonomy" id="113567"/>
    <lineage>
        <taxon>Bacteria</taxon>
        <taxon>Bacillati</taxon>
        <taxon>Actinomycetota</taxon>
        <taxon>Actinomycetes</taxon>
        <taxon>Micromonosporales</taxon>
        <taxon>Micromonosporaceae</taxon>
        <taxon>Actinoplanes</taxon>
    </lineage>
</organism>
<feature type="active site" description="Proton donor" evidence="6">
    <location>
        <position position="334"/>
    </location>
</feature>
<evidence type="ECO:0000256" key="7">
    <source>
        <dbReference type="SAM" id="SignalP"/>
    </source>
</evidence>
<dbReference type="InterPro" id="IPR015882">
    <property type="entry name" value="HEX_bac_N"/>
</dbReference>
<dbReference type="CDD" id="cd06568">
    <property type="entry name" value="GH20_SpHex_like"/>
    <property type="match status" value="1"/>
</dbReference>
<sequence>MAMVGRVRPLRLAVALLLVLPLVTASAGPHPTRPIALTDVLPAVAEAAPDPGGDFRITADTEISATESALAVAGQLAEALRPATGFDLRLVRASRGPVIDLALEPGHPDEGYRLEVRQDRVELRATYPAGLFFGVQTLRQLLPPEIESDTVQRRRWTVPGGRIHDRPRYAYRGAMLDLARHFHTAAEVRAYIDQISRFKINYLHLHLSDDQGWRIRIDSWPRLTEVGGAPGTGVGGDGGGFLTKDDYRELVRYAAERYITVIPEIDMPGHVNAAQVAYPELACDGVAPRPRTDMRVGYSSLCVREETTYRFVEDVIRELAEMTPGPYLHVGGDETFATPHGSYLAFQRRVLPLVRKHGKIPYGWHEIGQSPAAGDALLQFWGRERDNPMVNTAVAAGAKLVMSPANRTYLDMKYDSLTPGGLDWAGAIEVRTAYDWDPDGLLADVPATAILGVEAPLWSETLRDYADIEFLAFPRLVAIAELGWSPARSHDWESFRARLGTYGSRWVRQDVGFHRSPQIRWS</sequence>
<dbReference type="InterPro" id="IPR017853">
    <property type="entry name" value="GH"/>
</dbReference>
<dbReference type="SUPFAM" id="SSF51445">
    <property type="entry name" value="(Trans)glycosidases"/>
    <property type="match status" value="1"/>
</dbReference>
<evidence type="ECO:0000256" key="1">
    <source>
        <dbReference type="ARBA" id="ARBA00001231"/>
    </source>
</evidence>
<dbReference type="Gene3D" id="3.30.379.10">
    <property type="entry name" value="Chitobiase/beta-hexosaminidase domain 2-like"/>
    <property type="match status" value="1"/>
</dbReference>
<evidence type="ECO:0000313" key="10">
    <source>
        <dbReference type="EMBL" id="PRX20320.1"/>
    </source>
</evidence>
<dbReference type="GO" id="GO:0004563">
    <property type="term" value="F:beta-N-acetylhexosaminidase activity"/>
    <property type="evidence" value="ECO:0007669"/>
    <property type="project" value="UniProtKB-EC"/>
</dbReference>
<evidence type="ECO:0000256" key="3">
    <source>
        <dbReference type="ARBA" id="ARBA00012663"/>
    </source>
</evidence>
<keyword evidence="11" id="KW-1185">Reference proteome</keyword>
<feature type="domain" description="Glycoside hydrolase family 20 catalytic" evidence="8">
    <location>
        <begin position="169"/>
        <end position="337"/>
    </location>
</feature>
<dbReference type="SUPFAM" id="SSF55545">
    <property type="entry name" value="beta-N-acetylhexosaminidase-like domain"/>
    <property type="match status" value="1"/>
</dbReference>
<gene>
    <name evidence="10" type="ORF">CLV67_108115</name>
</gene>
<dbReference type="GO" id="GO:0030203">
    <property type="term" value="P:glycosaminoglycan metabolic process"/>
    <property type="evidence" value="ECO:0007669"/>
    <property type="project" value="TreeGrafter"/>
</dbReference>
<dbReference type="EMBL" id="PVMZ01000008">
    <property type="protein sequence ID" value="PRX20320.1"/>
    <property type="molecule type" value="Genomic_DNA"/>
</dbReference>
<evidence type="ECO:0000256" key="2">
    <source>
        <dbReference type="ARBA" id="ARBA00006285"/>
    </source>
</evidence>
<comment type="catalytic activity">
    <reaction evidence="1">
        <text>Hydrolysis of terminal non-reducing N-acetyl-D-hexosamine residues in N-acetyl-beta-D-hexosaminides.</text>
        <dbReference type="EC" id="3.2.1.52"/>
    </reaction>
</comment>
<accession>A0A2T0KAY6</accession>
<evidence type="ECO:0000259" key="8">
    <source>
        <dbReference type="Pfam" id="PF00728"/>
    </source>
</evidence>
<evidence type="ECO:0000256" key="6">
    <source>
        <dbReference type="PIRSR" id="PIRSR625705-1"/>
    </source>
</evidence>
<dbReference type="GO" id="GO:0016020">
    <property type="term" value="C:membrane"/>
    <property type="evidence" value="ECO:0007669"/>
    <property type="project" value="TreeGrafter"/>
</dbReference>
<evidence type="ECO:0000313" key="11">
    <source>
        <dbReference type="Proteomes" id="UP000239415"/>
    </source>
</evidence>
<keyword evidence="5" id="KW-0326">Glycosidase</keyword>
<name>A0A2T0KAY6_9ACTN</name>
<dbReference type="PANTHER" id="PTHR22600:SF57">
    <property type="entry name" value="BETA-N-ACETYLHEXOSAMINIDASE"/>
    <property type="match status" value="1"/>
</dbReference>
<proteinExistence type="inferred from homology"/>
<dbReference type="AlphaFoldDB" id="A0A2T0KAY6"/>
<dbReference type="InterPro" id="IPR029018">
    <property type="entry name" value="Hex-like_dom2"/>
</dbReference>
<keyword evidence="7" id="KW-0732">Signal</keyword>
<keyword evidence="4" id="KW-0378">Hydrolase</keyword>
<reference evidence="10 11" key="1">
    <citation type="submission" date="2018-03" db="EMBL/GenBank/DDBJ databases">
        <title>Genomic Encyclopedia of Archaeal and Bacterial Type Strains, Phase II (KMG-II): from individual species to whole genera.</title>
        <authorList>
            <person name="Goeker M."/>
        </authorList>
    </citation>
    <scope>NUCLEOTIDE SEQUENCE [LARGE SCALE GENOMIC DNA]</scope>
    <source>
        <strain evidence="10 11">DSM 43146</strain>
    </source>
</reference>
<feature type="signal peptide" evidence="7">
    <location>
        <begin position="1"/>
        <end position="27"/>
    </location>
</feature>
<evidence type="ECO:0000256" key="4">
    <source>
        <dbReference type="ARBA" id="ARBA00022801"/>
    </source>
</evidence>
<dbReference type="Pfam" id="PF00728">
    <property type="entry name" value="Glyco_hydro_20"/>
    <property type="match status" value="2"/>
</dbReference>
<dbReference type="PANTHER" id="PTHR22600">
    <property type="entry name" value="BETA-HEXOSAMINIDASE"/>
    <property type="match status" value="1"/>
</dbReference>
<dbReference type="InterPro" id="IPR025705">
    <property type="entry name" value="Beta_hexosaminidase_sua/sub"/>
</dbReference>
<comment type="similarity">
    <text evidence="2">Belongs to the glycosyl hydrolase 20 family.</text>
</comment>
<dbReference type="Proteomes" id="UP000239415">
    <property type="component" value="Unassembled WGS sequence"/>
</dbReference>
<feature type="domain" description="Beta-hexosaminidase bacterial type N-terminal" evidence="9">
    <location>
        <begin position="39"/>
        <end position="165"/>
    </location>
</feature>
<comment type="caution">
    <text evidence="10">The sequence shown here is derived from an EMBL/GenBank/DDBJ whole genome shotgun (WGS) entry which is preliminary data.</text>
</comment>
<dbReference type="Pfam" id="PF02838">
    <property type="entry name" value="Glyco_hydro_20b"/>
    <property type="match status" value="1"/>
</dbReference>
<feature type="chain" id="PRO_5015711730" description="beta-N-acetylhexosaminidase" evidence="7">
    <location>
        <begin position="28"/>
        <end position="522"/>
    </location>
</feature>
<dbReference type="InterPro" id="IPR015883">
    <property type="entry name" value="Glyco_hydro_20_cat"/>
</dbReference>
<evidence type="ECO:0000259" key="9">
    <source>
        <dbReference type="Pfam" id="PF02838"/>
    </source>
</evidence>
<evidence type="ECO:0000256" key="5">
    <source>
        <dbReference type="ARBA" id="ARBA00023295"/>
    </source>
</evidence>